<reference evidence="4" key="1">
    <citation type="submission" date="2018-02" db="EMBL/GenBank/DDBJ databases">
        <title>Genome sequencing of Solimonas sp. HR-BB.</title>
        <authorList>
            <person name="Lee Y."/>
            <person name="Jeon C.O."/>
        </authorList>
    </citation>
    <scope>NUCLEOTIDE SEQUENCE [LARGE SCALE GENOMIC DNA]</scope>
    <source>
        <strain evidence="4">HR-U</strain>
    </source>
</reference>
<dbReference type="OrthoDB" id="290051at2"/>
<evidence type="ECO:0000313" key="4">
    <source>
        <dbReference type="Proteomes" id="UP000239590"/>
    </source>
</evidence>
<sequence>MSNTSRNATRIESIEWLRGIASLGICIVHIFFTLNYFDSQDVFYQRYFRYFQEMGRFWVPMFFVISGFIITYSLDKKNYSLKAYPVFWVRRIIRIQIPYIASLVIAIGSLYIYSVVSTTETPSFSLKNLLLNAIYGNVFLDSPWINPVAWTLFIEIQFYSLIGLIVPLIRGNKVIHTLTLWLGLLICLRFTAYEGTERFLPFYFDVFMAGILSFKRYRGLISRSSFAIQMGIVLVLIAMIHGKAYALASTLAILVILTNYQIPLKSLYRLGQLSYSLYLIHWTLGVEILRNWFTLTYPASGPVLKSLAGIGILGICLAFAALFYQWIEKPAIALARRVAL</sequence>
<feature type="transmembrane region" description="Helical" evidence="1">
    <location>
        <begin position="275"/>
        <end position="295"/>
    </location>
</feature>
<keyword evidence="1" id="KW-0812">Transmembrane</keyword>
<protein>
    <recommendedName>
        <fullName evidence="2">Acyltransferase 3 domain-containing protein</fullName>
    </recommendedName>
</protein>
<dbReference type="EMBL" id="PTRA01000001">
    <property type="protein sequence ID" value="PQA58185.1"/>
    <property type="molecule type" value="Genomic_DNA"/>
</dbReference>
<dbReference type="PANTHER" id="PTHR23028">
    <property type="entry name" value="ACETYLTRANSFERASE"/>
    <property type="match status" value="1"/>
</dbReference>
<dbReference type="GO" id="GO:0000271">
    <property type="term" value="P:polysaccharide biosynthetic process"/>
    <property type="evidence" value="ECO:0007669"/>
    <property type="project" value="TreeGrafter"/>
</dbReference>
<evidence type="ECO:0000259" key="2">
    <source>
        <dbReference type="Pfam" id="PF01757"/>
    </source>
</evidence>
<dbReference type="AlphaFoldDB" id="A0A2S7IKI3"/>
<feature type="transmembrane region" description="Helical" evidence="1">
    <location>
        <begin position="16"/>
        <end position="37"/>
    </location>
</feature>
<dbReference type="GO" id="GO:0016020">
    <property type="term" value="C:membrane"/>
    <property type="evidence" value="ECO:0007669"/>
    <property type="project" value="TreeGrafter"/>
</dbReference>
<feature type="transmembrane region" description="Helical" evidence="1">
    <location>
        <begin position="174"/>
        <end position="192"/>
    </location>
</feature>
<feature type="transmembrane region" description="Helical" evidence="1">
    <location>
        <begin position="57"/>
        <end position="74"/>
    </location>
</feature>
<comment type="caution">
    <text evidence="3">The sequence shown here is derived from an EMBL/GenBank/DDBJ whole genome shotgun (WGS) entry which is preliminary data.</text>
</comment>
<evidence type="ECO:0000256" key="1">
    <source>
        <dbReference type="SAM" id="Phobius"/>
    </source>
</evidence>
<evidence type="ECO:0000313" key="3">
    <source>
        <dbReference type="EMBL" id="PQA58185.1"/>
    </source>
</evidence>
<dbReference type="InterPro" id="IPR050879">
    <property type="entry name" value="Acyltransferase_3"/>
</dbReference>
<accession>A0A2S7IKI3</accession>
<keyword evidence="1" id="KW-1133">Transmembrane helix</keyword>
<dbReference type="PANTHER" id="PTHR23028:SF131">
    <property type="entry name" value="BLR2367 PROTEIN"/>
    <property type="match status" value="1"/>
</dbReference>
<keyword evidence="4" id="KW-1185">Reference proteome</keyword>
<feature type="transmembrane region" description="Helical" evidence="1">
    <location>
        <begin position="307"/>
        <end position="327"/>
    </location>
</feature>
<gene>
    <name evidence="3" type="ORF">C5O19_00445</name>
</gene>
<dbReference type="GO" id="GO:0016747">
    <property type="term" value="F:acyltransferase activity, transferring groups other than amino-acyl groups"/>
    <property type="evidence" value="ECO:0007669"/>
    <property type="project" value="InterPro"/>
</dbReference>
<dbReference type="RefSeq" id="WP_104709438.1">
    <property type="nucleotide sequence ID" value="NZ_PTRA01000001.1"/>
</dbReference>
<feature type="transmembrane region" description="Helical" evidence="1">
    <location>
        <begin position="148"/>
        <end position="169"/>
    </location>
</feature>
<dbReference type="Proteomes" id="UP000239590">
    <property type="component" value="Unassembled WGS sequence"/>
</dbReference>
<dbReference type="InterPro" id="IPR002656">
    <property type="entry name" value="Acyl_transf_3_dom"/>
</dbReference>
<feature type="transmembrane region" description="Helical" evidence="1">
    <location>
        <begin position="95"/>
        <end position="116"/>
    </location>
</feature>
<keyword evidence="1" id="KW-0472">Membrane</keyword>
<proteinExistence type="predicted"/>
<dbReference type="Pfam" id="PF01757">
    <property type="entry name" value="Acyl_transf_3"/>
    <property type="match status" value="1"/>
</dbReference>
<name>A0A2S7IKI3_9BACT</name>
<organism evidence="3 4">
    <name type="scientific">Siphonobacter curvatus</name>
    <dbReference type="NCBI Taxonomy" id="2094562"/>
    <lineage>
        <taxon>Bacteria</taxon>
        <taxon>Pseudomonadati</taxon>
        <taxon>Bacteroidota</taxon>
        <taxon>Cytophagia</taxon>
        <taxon>Cytophagales</taxon>
        <taxon>Cytophagaceae</taxon>
        <taxon>Siphonobacter</taxon>
    </lineage>
</organism>
<feature type="transmembrane region" description="Helical" evidence="1">
    <location>
        <begin position="246"/>
        <end position="263"/>
    </location>
</feature>
<feature type="domain" description="Acyltransferase 3" evidence="2">
    <location>
        <begin position="12"/>
        <end position="319"/>
    </location>
</feature>